<gene>
    <name evidence="2" type="ORF">GCM10009760_41550</name>
</gene>
<feature type="region of interest" description="Disordered" evidence="1">
    <location>
        <begin position="963"/>
        <end position="987"/>
    </location>
</feature>
<evidence type="ECO:0000256" key="1">
    <source>
        <dbReference type="SAM" id="MobiDB-lite"/>
    </source>
</evidence>
<evidence type="ECO:0000313" key="2">
    <source>
        <dbReference type="EMBL" id="GAA2148920.1"/>
    </source>
</evidence>
<reference evidence="3" key="1">
    <citation type="journal article" date="2019" name="Int. J. Syst. Evol. Microbiol.">
        <title>The Global Catalogue of Microorganisms (GCM) 10K type strain sequencing project: providing services to taxonomists for standard genome sequencing and annotation.</title>
        <authorList>
            <consortium name="The Broad Institute Genomics Platform"/>
            <consortium name="The Broad Institute Genome Sequencing Center for Infectious Disease"/>
            <person name="Wu L."/>
            <person name="Ma J."/>
        </authorList>
    </citation>
    <scope>NUCLEOTIDE SEQUENCE [LARGE SCALE GENOMIC DNA]</scope>
    <source>
        <strain evidence="3">JCM 14560</strain>
    </source>
</reference>
<dbReference type="Proteomes" id="UP001422759">
    <property type="component" value="Unassembled WGS sequence"/>
</dbReference>
<dbReference type="EMBL" id="BAAANT010000025">
    <property type="protein sequence ID" value="GAA2148920.1"/>
    <property type="molecule type" value="Genomic_DNA"/>
</dbReference>
<dbReference type="RefSeq" id="WP_344467240.1">
    <property type="nucleotide sequence ID" value="NZ_BAAANT010000025.1"/>
</dbReference>
<sequence>MSTSEPSDKVRAEFADRLRRELSRKAAPAAEVGDARREYRKAACLLTQFDPVCLRRPGETEPSGGAMLALVDDCTSAGRLGDRDLWTLKAEVRETALRELGGPEEARAALERNLGEDLVTGPERAALLYLSGRPPDLDAQDVPELAEILQALLWLNEVPGMTRLPRVEDLWKVLEWARLMRPLESLLKDPFVGRERELARLYGFVGVPPASAQTWLRYAAERVRTYGHVPQEPPLVVHGPGGIGKSTLIARFLLDVVQHRRVRLPFAYVDFARPTISIHEPVTLLAEAARQLGIEYPALRGELDEVARDCELTAHLQRAAEDRAIELGGLSSTRGTLGRSSSREFQLRAASDESTLVRRLARLVLRAVDTPEGEAAPTLLIVVDSFEAAQYRGSPVLGRLWTIFDTLQAEYPRVRVVASGRAPIDHPAASAPPRAIELTGLEPRAATALLMLNGVRDPATARMLVRRVGGHPLSLKLAARAVVLAEQEGEPPRRTLRSLPGRRWQLLNGRVDQMLVQGVLYDRILAYIPDPDTRKLAHPGLVLRRITPDIIKNVLAEPCGVEVATIDRARALFDELARLDLVERAGPEAVCIRPDIRAIMLRLVENDRSALVRDIEERAVSYYAAREGLEARAEEIYHRLRLQQSLRLVEERWLPGVERFLEGAEGDLAPKAVAFLTVRQGGQPSDDVLADAEQEDWERLTAREVEDLLSQGFTEEAAARLEQRRPWAPCSPLHPLLVETLAGQGLREEARATVTEAIDRATEARCRGERLLELLRQSAELAMADGDLAGADEDLRQAQLLATSLGLELEALGVLLARAGIADRPGARQPGIEGELVARLRGLSDPELRNQPTLARAAAAEVAERDPQALDRVLRAVGLPGDTDQVLRPIETAIGRAATRRPELLGSLATLAASLGGFATPGADATLATVMDLLRSARRPVLDQFARRLLEFGDESGELVSGVAEAIGTDSPAKPAEGNRPDRPDEP</sequence>
<protein>
    <submittedName>
        <fullName evidence="2">AAA family ATPase</fullName>
    </submittedName>
</protein>
<name>A0ABP5LKJ8_9ACTN</name>
<dbReference type="SUPFAM" id="SSF52540">
    <property type="entry name" value="P-loop containing nucleoside triphosphate hydrolases"/>
    <property type="match status" value="1"/>
</dbReference>
<feature type="compositionally biased region" description="Basic and acidic residues" evidence="1">
    <location>
        <begin position="977"/>
        <end position="987"/>
    </location>
</feature>
<accession>A0ABP5LKJ8</accession>
<organism evidence="2 3">
    <name type="scientific">Kitasatospora kazusensis</name>
    <dbReference type="NCBI Taxonomy" id="407974"/>
    <lineage>
        <taxon>Bacteria</taxon>
        <taxon>Bacillati</taxon>
        <taxon>Actinomycetota</taxon>
        <taxon>Actinomycetes</taxon>
        <taxon>Kitasatosporales</taxon>
        <taxon>Streptomycetaceae</taxon>
        <taxon>Kitasatospora</taxon>
    </lineage>
</organism>
<dbReference type="Gene3D" id="3.40.50.300">
    <property type="entry name" value="P-loop containing nucleotide triphosphate hydrolases"/>
    <property type="match status" value="1"/>
</dbReference>
<evidence type="ECO:0000313" key="3">
    <source>
        <dbReference type="Proteomes" id="UP001422759"/>
    </source>
</evidence>
<proteinExistence type="predicted"/>
<keyword evidence="3" id="KW-1185">Reference proteome</keyword>
<dbReference type="InterPro" id="IPR027417">
    <property type="entry name" value="P-loop_NTPase"/>
</dbReference>
<comment type="caution">
    <text evidence="2">The sequence shown here is derived from an EMBL/GenBank/DDBJ whole genome shotgun (WGS) entry which is preliminary data.</text>
</comment>